<organism evidence="2 3">
    <name type="scientific">Caerostris darwini</name>
    <dbReference type="NCBI Taxonomy" id="1538125"/>
    <lineage>
        <taxon>Eukaryota</taxon>
        <taxon>Metazoa</taxon>
        <taxon>Ecdysozoa</taxon>
        <taxon>Arthropoda</taxon>
        <taxon>Chelicerata</taxon>
        <taxon>Arachnida</taxon>
        <taxon>Araneae</taxon>
        <taxon>Araneomorphae</taxon>
        <taxon>Entelegynae</taxon>
        <taxon>Araneoidea</taxon>
        <taxon>Araneidae</taxon>
        <taxon>Caerostris</taxon>
    </lineage>
</organism>
<reference evidence="2 3" key="1">
    <citation type="submission" date="2021-06" db="EMBL/GenBank/DDBJ databases">
        <title>Caerostris darwini draft genome.</title>
        <authorList>
            <person name="Kono N."/>
            <person name="Arakawa K."/>
        </authorList>
    </citation>
    <scope>NUCLEOTIDE SEQUENCE [LARGE SCALE GENOMIC DNA]</scope>
</reference>
<dbReference type="AlphaFoldDB" id="A0AAV4RP70"/>
<gene>
    <name evidence="2" type="ORF">CDAR_374871</name>
</gene>
<sequence>MKAKGIIVSKKELFGLLIVFIGYVLLGGLVFMLLESPLEEKLRREIEELRNEFQGETLLLYPLLKWHSSA</sequence>
<keyword evidence="1" id="KW-0812">Transmembrane</keyword>
<name>A0AAV4RP70_9ARAC</name>
<dbReference type="EMBL" id="BPLQ01006428">
    <property type="protein sequence ID" value="GIY22277.1"/>
    <property type="molecule type" value="Genomic_DNA"/>
</dbReference>
<dbReference type="Gene3D" id="1.10.287.70">
    <property type="match status" value="1"/>
</dbReference>
<keyword evidence="1" id="KW-0472">Membrane</keyword>
<protein>
    <submittedName>
        <fullName evidence="2">Uncharacterized protein</fullName>
    </submittedName>
</protein>
<evidence type="ECO:0000313" key="2">
    <source>
        <dbReference type="EMBL" id="GIY22277.1"/>
    </source>
</evidence>
<keyword evidence="3" id="KW-1185">Reference proteome</keyword>
<proteinExistence type="predicted"/>
<dbReference type="Proteomes" id="UP001054837">
    <property type="component" value="Unassembled WGS sequence"/>
</dbReference>
<comment type="caution">
    <text evidence="2">The sequence shown here is derived from an EMBL/GenBank/DDBJ whole genome shotgun (WGS) entry which is preliminary data.</text>
</comment>
<evidence type="ECO:0000313" key="3">
    <source>
        <dbReference type="Proteomes" id="UP001054837"/>
    </source>
</evidence>
<feature type="transmembrane region" description="Helical" evidence="1">
    <location>
        <begin position="12"/>
        <end position="34"/>
    </location>
</feature>
<evidence type="ECO:0000256" key="1">
    <source>
        <dbReference type="SAM" id="Phobius"/>
    </source>
</evidence>
<accession>A0AAV4RP70</accession>
<keyword evidence="1" id="KW-1133">Transmembrane helix</keyword>